<dbReference type="OrthoDB" id="10647094at2759"/>
<dbReference type="EMBL" id="BDGG01000002">
    <property type="protein sequence ID" value="GAU91409.1"/>
    <property type="molecule type" value="Genomic_DNA"/>
</dbReference>
<evidence type="ECO:0000313" key="2">
    <source>
        <dbReference type="EMBL" id="GAU91409.1"/>
    </source>
</evidence>
<reference evidence="2 3" key="1">
    <citation type="journal article" date="2016" name="Nat. Commun.">
        <title>Extremotolerant tardigrade genome and improved radiotolerance of human cultured cells by tardigrade-unique protein.</title>
        <authorList>
            <person name="Hashimoto T."/>
            <person name="Horikawa D.D."/>
            <person name="Saito Y."/>
            <person name="Kuwahara H."/>
            <person name="Kozuka-Hata H."/>
            <person name="Shin-I T."/>
            <person name="Minakuchi Y."/>
            <person name="Ohishi K."/>
            <person name="Motoyama A."/>
            <person name="Aizu T."/>
            <person name="Enomoto A."/>
            <person name="Kondo K."/>
            <person name="Tanaka S."/>
            <person name="Hara Y."/>
            <person name="Koshikawa S."/>
            <person name="Sagara H."/>
            <person name="Miura T."/>
            <person name="Yokobori S."/>
            <person name="Miyagawa K."/>
            <person name="Suzuki Y."/>
            <person name="Kubo T."/>
            <person name="Oyama M."/>
            <person name="Kohara Y."/>
            <person name="Fujiyama A."/>
            <person name="Arakawa K."/>
            <person name="Katayama T."/>
            <person name="Toyoda A."/>
            <person name="Kunieda T."/>
        </authorList>
    </citation>
    <scope>NUCLEOTIDE SEQUENCE [LARGE SCALE GENOMIC DNA]</scope>
    <source>
        <strain evidence="2 3">YOKOZUNA-1</strain>
    </source>
</reference>
<dbReference type="SUPFAM" id="SSF55797">
    <property type="entry name" value="PR-1-like"/>
    <property type="match status" value="1"/>
</dbReference>
<feature type="region of interest" description="Disordered" evidence="1">
    <location>
        <begin position="171"/>
        <end position="191"/>
    </location>
</feature>
<sequence length="265" mass="28304">MRVAGNKEVRTAPENRMNERQIVVTSMQVPLIRCRPEVFPNLLIAGFCSDTANLNFLCDDLEISSAGSGCAQLEGNFCCYISLAQGNSLTVTTTGAPSRVTSTQVAPSTNPPTTACSHPSVPTPTGDHNPTIHTTANNYHHVAPTDDAQFEHPTTTTPITTTTTTIITITTTTPTTTPTPTSRPTTTTTTTARVTTTPGITTTTPISPQCVSQLNTSCPNTQQVILNAMNTVRRQQGSADILQMVWDTVAAHAAQAWAEGCWFQQ</sequence>
<dbReference type="InterPro" id="IPR035940">
    <property type="entry name" value="CAP_sf"/>
</dbReference>
<evidence type="ECO:0000313" key="3">
    <source>
        <dbReference type="Proteomes" id="UP000186922"/>
    </source>
</evidence>
<dbReference type="Gene3D" id="3.40.33.10">
    <property type="entry name" value="CAP"/>
    <property type="match status" value="1"/>
</dbReference>
<proteinExistence type="predicted"/>
<comment type="caution">
    <text evidence="2">The sequence shown here is derived from an EMBL/GenBank/DDBJ whole genome shotgun (WGS) entry which is preliminary data.</text>
</comment>
<accession>A0A1D1UNV5</accession>
<organism evidence="2 3">
    <name type="scientific">Ramazzottius varieornatus</name>
    <name type="common">Water bear</name>
    <name type="synonym">Tardigrade</name>
    <dbReference type="NCBI Taxonomy" id="947166"/>
    <lineage>
        <taxon>Eukaryota</taxon>
        <taxon>Metazoa</taxon>
        <taxon>Ecdysozoa</taxon>
        <taxon>Tardigrada</taxon>
        <taxon>Eutardigrada</taxon>
        <taxon>Parachela</taxon>
        <taxon>Hypsibioidea</taxon>
        <taxon>Ramazzottiidae</taxon>
        <taxon>Ramazzottius</taxon>
    </lineage>
</organism>
<keyword evidence="3" id="KW-1185">Reference proteome</keyword>
<protein>
    <recommendedName>
        <fullName evidence="4">SCP domain-containing protein</fullName>
    </recommendedName>
</protein>
<name>A0A1D1UNV5_RAMVA</name>
<feature type="compositionally biased region" description="Polar residues" evidence="1">
    <location>
        <begin position="100"/>
        <end position="117"/>
    </location>
</feature>
<evidence type="ECO:0008006" key="4">
    <source>
        <dbReference type="Google" id="ProtNLM"/>
    </source>
</evidence>
<dbReference type="Proteomes" id="UP000186922">
    <property type="component" value="Unassembled WGS sequence"/>
</dbReference>
<evidence type="ECO:0000256" key="1">
    <source>
        <dbReference type="SAM" id="MobiDB-lite"/>
    </source>
</evidence>
<gene>
    <name evidence="2" type="primary">RvY_03667-1</name>
    <name evidence="2" type="synonym">RvY_03667.1</name>
    <name evidence="2" type="ORF">RvY_03667</name>
</gene>
<feature type="region of interest" description="Disordered" evidence="1">
    <location>
        <begin position="100"/>
        <end position="124"/>
    </location>
</feature>
<dbReference type="AlphaFoldDB" id="A0A1D1UNV5"/>